<dbReference type="Proteomes" id="UP000053060">
    <property type="component" value="Unassembled WGS sequence"/>
</dbReference>
<dbReference type="AlphaFoldDB" id="A0A0V9URZ9"/>
<reference evidence="3" key="1">
    <citation type="submission" date="2015-01" db="EMBL/GenBank/DDBJ databases">
        <title>Draft genome sequence of Rhodococcus pyridinivorans strain KG-16, a hydrocarbon-degrading bacterium.</title>
        <authorList>
            <person name="Aggarwal R.K."/>
            <person name="Dawar C."/>
        </authorList>
    </citation>
    <scope>NUCLEOTIDE SEQUENCE [LARGE SCALE GENOMIC DNA]</scope>
    <source>
        <strain evidence="3">KG-16</strain>
    </source>
</reference>
<sequence length="524" mass="58020">MTADEIPEGTPDTVAARAAQPPRVPVSDPTLGIEVPRSFRGTPPHRLVALGDSLLQGFQSGAIYNTDVSVPAIVAHELGTDLRYPRFGGPGGLPLNVEVLLRRIEQRHGSTLEPWELPTALFTARGFMDEVEDYWERGPGATPPLVGYLHNLSCFGWDLRDALQKTARDCADRIGRPRDDLVRQLVENNGERAALYVLPNTDDRRREMTLFDVATELGAEHDDDTDAGIETLVVFLGSNNALQTVTELQVVWSGDDFRDLDAKQAYTIWQPEHFDSEFAEVVAKLRDIDARHVVLCTVPHVTIAPIARGIGTKNGSPYFPYYTRPWVDARRFDASRDEHITGAQARMVDAAIDLFDETITEAVADARRAGLDWYLLDTAGILDRLAARRYVDDLEARPAWWQPYPLPPALAALDPVPDTRFLSADGQGGRDSGGLFSLDGVHPTTVAYGIFAQEIVDVMVRAGVEFRSRNGTVRNGPVAVDFERLIRHDTLVCTPPQNIDSTLSILGWLDEVLDVFRVQLRLGL</sequence>
<evidence type="ECO:0000313" key="3">
    <source>
        <dbReference type="Proteomes" id="UP000053060"/>
    </source>
</evidence>
<evidence type="ECO:0000313" key="2">
    <source>
        <dbReference type="EMBL" id="KSZ60763.1"/>
    </source>
</evidence>
<accession>A0A0V9URZ9</accession>
<dbReference type="InterPro" id="IPR036514">
    <property type="entry name" value="SGNH_hydro_sf"/>
</dbReference>
<gene>
    <name evidence="2" type="ORF">Z045_01900</name>
</gene>
<proteinExistence type="predicted"/>
<dbReference type="EMBL" id="AZXY01000001">
    <property type="protein sequence ID" value="KSZ60763.1"/>
    <property type="molecule type" value="Genomic_DNA"/>
</dbReference>
<name>A0A0V9URZ9_9NOCA</name>
<dbReference type="RefSeq" id="WP_060650818.1">
    <property type="nucleotide sequence ID" value="NZ_AZXY01000001.1"/>
</dbReference>
<dbReference type="SUPFAM" id="SSF52266">
    <property type="entry name" value="SGNH hydrolase"/>
    <property type="match status" value="1"/>
</dbReference>
<protein>
    <submittedName>
        <fullName evidence="2">Uncharacterized protein</fullName>
    </submittedName>
</protein>
<evidence type="ECO:0000256" key="1">
    <source>
        <dbReference type="SAM" id="MobiDB-lite"/>
    </source>
</evidence>
<organism evidence="2 3">
    <name type="scientific">Rhodococcus pyridinivorans KG-16</name>
    <dbReference type="NCBI Taxonomy" id="1441730"/>
    <lineage>
        <taxon>Bacteria</taxon>
        <taxon>Bacillati</taxon>
        <taxon>Actinomycetota</taxon>
        <taxon>Actinomycetes</taxon>
        <taxon>Mycobacteriales</taxon>
        <taxon>Nocardiaceae</taxon>
        <taxon>Rhodococcus</taxon>
    </lineage>
</organism>
<dbReference type="Gene3D" id="3.40.50.1110">
    <property type="entry name" value="SGNH hydrolase"/>
    <property type="match status" value="1"/>
</dbReference>
<dbReference type="PATRIC" id="fig|1441730.3.peg.398"/>
<comment type="caution">
    <text evidence="2">The sequence shown here is derived from an EMBL/GenBank/DDBJ whole genome shotgun (WGS) entry which is preliminary data.</text>
</comment>
<reference evidence="2 3" key="2">
    <citation type="journal article" date="2016" name="Genome Announc.">
        <title>Draft Genome Sequence of a Versatile Hydrocarbon-Degrading Bacterium, Rhodococcus pyridinivorans Strain KG-16, Collected from Oil Fields in India.</title>
        <authorList>
            <person name="Aggarwal R.K."/>
            <person name="Dawar C."/>
            <person name="Phanindranath R."/>
            <person name="Mutnuri L."/>
            <person name="Dayal A.M."/>
        </authorList>
    </citation>
    <scope>NUCLEOTIDE SEQUENCE [LARGE SCALE GENOMIC DNA]</scope>
    <source>
        <strain evidence="2 3">KG-16</strain>
    </source>
</reference>
<feature type="region of interest" description="Disordered" evidence="1">
    <location>
        <begin position="1"/>
        <end position="31"/>
    </location>
</feature>